<dbReference type="Gene3D" id="3.40.50.10470">
    <property type="entry name" value="Translation initiation factor eif-2b, domain 2"/>
    <property type="match status" value="1"/>
</dbReference>
<dbReference type="PANTHER" id="PTHR45859">
    <property type="entry name" value="TRANSLATION INITIATION FACTOR EIF-2B SUBUNIT BETA"/>
    <property type="match status" value="1"/>
</dbReference>
<organism evidence="10 11">
    <name type="scientific">Blastocystis sp. subtype 1 (strain ATCC 50177 / NandII)</name>
    <dbReference type="NCBI Taxonomy" id="478820"/>
    <lineage>
        <taxon>Eukaryota</taxon>
        <taxon>Sar</taxon>
        <taxon>Stramenopiles</taxon>
        <taxon>Bigyra</taxon>
        <taxon>Opalozoa</taxon>
        <taxon>Opalinata</taxon>
        <taxon>Blastocystidae</taxon>
        <taxon>Blastocystis</taxon>
    </lineage>
</organism>
<comment type="caution">
    <text evidence="10">The sequence shown here is derived from an EMBL/GenBank/DDBJ whole genome shotgun (WGS) entry which is preliminary data.</text>
</comment>
<evidence type="ECO:0000256" key="3">
    <source>
        <dbReference type="ARBA" id="ARBA00022490"/>
    </source>
</evidence>
<protein>
    <recommendedName>
        <fullName evidence="6">Translation initiation factor eIF2B subunit beta</fullName>
    </recommendedName>
    <alternativeName>
        <fullName evidence="7">eIF2B GDP-GTP exchange factor subunit beta</fullName>
    </alternativeName>
</protein>
<dbReference type="GO" id="GO:0003743">
    <property type="term" value="F:translation initiation factor activity"/>
    <property type="evidence" value="ECO:0007669"/>
    <property type="project" value="UniProtKB-KW"/>
</dbReference>
<dbReference type="PANTHER" id="PTHR45859:SF1">
    <property type="entry name" value="TRANSLATION INITIATION FACTOR EIF-2B SUBUNIT BETA"/>
    <property type="match status" value="1"/>
</dbReference>
<evidence type="ECO:0000313" key="11">
    <source>
        <dbReference type="Proteomes" id="UP000078348"/>
    </source>
</evidence>
<evidence type="ECO:0000256" key="2">
    <source>
        <dbReference type="ARBA" id="ARBA00007251"/>
    </source>
</evidence>
<comment type="subunit">
    <text evidence="8">Component of the translation initiation factor 2B (eIF2B) complex which is a heterodecamer of two sets of five different subunits: alpha, beta, gamma, delta and epsilon. Subunits alpha, beta and delta comprise a regulatory subcomplex and subunits epsilon and gamma comprise a catalytic subcomplex. Within the complex, the hexameric regulatory complex resides at the center, with the two heterodimeric catalytic subcomplexes bound on opposite sides.</text>
</comment>
<keyword evidence="4 10" id="KW-0396">Initiation factor</keyword>
<keyword evidence="11" id="KW-1185">Reference proteome</keyword>
<accession>A0A196S5J9</accession>
<dbReference type="AlphaFoldDB" id="A0A196S5J9"/>
<dbReference type="OrthoDB" id="269919at2759"/>
<evidence type="ECO:0000256" key="7">
    <source>
        <dbReference type="ARBA" id="ARBA00044228"/>
    </source>
</evidence>
<evidence type="ECO:0000256" key="4">
    <source>
        <dbReference type="ARBA" id="ARBA00022540"/>
    </source>
</evidence>
<dbReference type="GO" id="GO:0005085">
    <property type="term" value="F:guanyl-nucleotide exchange factor activity"/>
    <property type="evidence" value="ECO:0007669"/>
    <property type="project" value="TreeGrafter"/>
</dbReference>
<evidence type="ECO:0000256" key="9">
    <source>
        <dbReference type="RuleBase" id="RU003814"/>
    </source>
</evidence>
<dbReference type="STRING" id="478820.A0A196S5J9"/>
<comment type="subcellular location">
    <subcellularLocation>
        <location evidence="1">Cytoplasm</location>
        <location evidence="1">Cytosol</location>
    </subcellularLocation>
</comment>
<evidence type="ECO:0000256" key="1">
    <source>
        <dbReference type="ARBA" id="ARBA00004514"/>
    </source>
</evidence>
<dbReference type="InterPro" id="IPR000649">
    <property type="entry name" value="IF-2B-related"/>
</dbReference>
<dbReference type="GO" id="GO:0005851">
    <property type="term" value="C:eukaryotic translation initiation factor 2B complex"/>
    <property type="evidence" value="ECO:0007669"/>
    <property type="project" value="TreeGrafter"/>
</dbReference>
<evidence type="ECO:0000256" key="8">
    <source>
        <dbReference type="ARBA" id="ARBA00046432"/>
    </source>
</evidence>
<dbReference type="InterPro" id="IPR051855">
    <property type="entry name" value="eIF2B_beta_subunit"/>
</dbReference>
<dbReference type="InterPro" id="IPR037171">
    <property type="entry name" value="NagB/RpiA_transferase-like"/>
</dbReference>
<dbReference type="Proteomes" id="UP000078348">
    <property type="component" value="Unassembled WGS sequence"/>
</dbReference>
<evidence type="ECO:0000256" key="6">
    <source>
        <dbReference type="ARBA" id="ARBA00044122"/>
    </source>
</evidence>
<evidence type="ECO:0000313" key="10">
    <source>
        <dbReference type="EMBL" id="OAO12348.1"/>
    </source>
</evidence>
<dbReference type="InterPro" id="IPR042529">
    <property type="entry name" value="IF_2B-like_C"/>
</dbReference>
<evidence type="ECO:0000256" key="5">
    <source>
        <dbReference type="ARBA" id="ARBA00022917"/>
    </source>
</evidence>
<keyword evidence="3" id="KW-0963">Cytoplasm</keyword>
<dbReference type="GO" id="GO:0005829">
    <property type="term" value="C:cytosol"/>
    <property type="evidence" value="ECO:0007669"/>
    <property type="project" value="UniProtKB-SubCell"/>
</dbReference>
<name>A0A196S5J9_BLAHN</name>
<dbReference type="SUPFAM" id="SSF100950">
    <property type="entry name" value="NagB/RpiA/CoA transferase-like"/>
    <property type="match status" value="1"/>
</dbReference>
<comment type="similarity">
    <text evidence="2 9">Belongs to the eIF-2B alpha/beta/delta subunits family.</text>
</comment>
<proteinExistence type="inferred from homology"/>
<sequence length="383" mass="43083">MNNPQDSSSEVELREWLSQWPLIQKEYDNFSIKLQRREIHSAYEAANKTISLLTHILDETSLTNYTQLISNIRKLAYCLLRKQPMSLSIGSVTLRFISIIEQETVAAYKRMGRYGITASFGNSLSSMFNEKLTVDMMMKQLEDESALKSCIRDAIQEEIAYDIENAAEEISQYGSHFIHYDDVVITYGQSKAVSAFLQAANEAHQTKHVKVICCETYPSLVGQQFALELSKKGISTLLIHDAAAFTVMSRCNKVVIGCHAVLANGGVLVPSGGYNIVLAALHSKVPVIVLTGMYKLYPQFCSDQTTINDIDSPNHIMPYSLCDSQLAEVDVVNPVYDYIPPEYISLLLTTKGKYAPSYIFRLMKDNYTDEDILQSLNSRFDNN</sequence>
<dbReference type="Pfam" id="PF01008">
    <property type="entry name" value="IF-2B"/>
    <property type="match status" value="1"/>
</dbReference>
<dbReference type="EMBL" id="LXWW01000549">
    <property type="protein sequence ID" value="OAO12348.1"/>
    <property type="molecule type" value="Genomic_DNA"/>
</dbReference>
<gene>
    <name evidence="10" type="ORF">AV274_5971</name>
</gene>
<reference evidence="10 11" key="1">
    <citation type="submission" date="2016-05" db="EMBL/GenBank/DDBJ databases">
        <title>Nuclear genome of Blastocystis sp. subtype 1 NandII.</title>
        <authorList>
            <person name="Gentekaki E."/>
            <person name="Curtis B."/>
            <person name="Stairs C."/>
            <person name="Eme L."/>
            <person name="Herman E."/>
            <person name="Klimes V."/>
            <person name="Arias M.C."/>
            <person name="Elias M."/>
            <person name="Hilliou F."/>
            <person name="Klute M."/>
            <person name="Malik S.-B."/>
            <person name="Pightling A."/>
            <person name="Rachubinski R."/>
            <person name="Salas D."/>
            <person name="Schlacht A."/>
            <person name="Suga H."/>
            <person name="Archibald J."/>
            <person name="Ball S.G."/>
            <person name="Clark G."/>
            <person name="Dacks J."/>
            <person name="Van Der Giezen M."/>
            <person name="Tsaousis A."/>
            <person name="Roger A."/>
        </authorList>
    </citation>
    <scope>NUCLEOTIDE SEQUENCE [LARGE SCALE GENOMIC DNA]</scope>
    <source>
        <strain evidence="11">ATCC 50177 / NandII</strain>
    </source>
</reference>
<keyword evidence="5" id="KW-0648">Protein biosynthesis</keyword>